<evidence type="ECO:0008006" key="2">
    <source>
        <dbReference type="Google" id="ProtNLM"/>
    </source>
</evidence>
<reference evidence="1" key="1">
    <citation type="journal article" date="2014" name="Front. Microbiol.">
        <title>High frequency of phylogenetically diverse reductive dehalogenase-homologous genes in deep subseafloor sedimentary metagenomes.</title>
        <authorList>
            <person name="Kawai M."/>
            <person name="Futagami T."/>
            <person name="Toyoda A."/>
            <person name="Takaki Y."/>
            <person name="Nishi S."/>
            <person name="Hori S."/>
            <person name="Arai W."/>
            <person name="Tsubouchi T."/>
            <person name="Morono Y."/>
            <person name="Uchiyama I."/>
            <person name="Ito T."/>
            <person name="Fujiyama A."/>
            <person name="Inagaki F."/>
            <person name="Takami H."/>
        </authorList>
    </citation>
    <scope>NUCLEOTIDE SEQUENCE</scope>
    <source>
        <strain evidence="1">Expedition CK06-06</strain>
    </source>
</reference>
<evidence type="ECO:0000313" key="1">
    <source>
        <dbReference type="EMBL" id="GAI80257.1"/>
    </source>
</evidence>
<dbReference type="EMBL" id="BARW01010767">
    <property type="protein sequence ID" value="GAI80257.1"/>
    <property type="molecule type" value="Genomic_DNA"/>
</dbReference>
<name>X1RHM5_9ZZZZ</name>
<proteinExistence type="predicted"/>
<comment type="caution">
    <text evidence="1">The sequence shown here is derived from an EMBL/GenBank/DDBJ whole genome shotgun (WGS) entry which is preliminary data.</text>
</comment>
<gene>
    <name evidence="1" type="ORF">S12H4_21047</name>
</gene>
<organism evidence="1">
    <name type="scientific">marine sediment metagenome</name>
    <dbReference type="NCBI Taxonomy" id="412755"/>
    <lineage>
        <taxon>unclassified sequences</taxon>
        <taxon>metagenomes</taxon>
        <taxon>ecological metagenomes</taxon>
    </lineage>
</organism>
<feature type="non-terminal residue" evidence="1">
    <location>
        <position position="250"/>
    </location>
</feature>
<accession>X1RHM5</accession>
<protein>
    <recommendedName>
        <fullName evidence="2">Bacterial surface antigen (D15) domain-containing protein</fullName>
    </recommendedName>
</protein>
<dbReference type="AlphaFoldDB" id="X1RHM5"/>
<sequence length="250" mass="28007">MIVKRYFSIIILFIIFFLLGSIPISAKVDIGGELTASLINIIDNQGNIFVYPQASLDLELYIPPFDNNQIKSAVYLYTNPTTGQLDFLFKKLYLKHKFDKLHLTLGRQPISWSFGSMLNPVDFTLGSVVMDEETGSKYQTAMEAYIPLNWNSSVSLVAAFPEASQDIKWGLRGRTMIEGYDLTLNYVREPEIDFMGTIIPASQRIGFTAKGDLGPIGVYGALGYYFKDNDNGNLAYLIGGDYSYFFEAGN</sequence>